<feature type="region of interest" description="Disordered" evidence="1">
    <location>
        <begin position="148"/>
        <end position="173"/>
    </location>
</feature>
<comment type="caution">
    <text evidence="2">The sequence shown here is derived from an EMBL/GenBank/DDBJ whole genome shotgun (WGS) entry which is preliminary data.</text>
</comment>
<dbReference type="EMBL" id="JACHJW010000001">
    <property type="protein sequence ID" value="MBB4960458.1"/>
    <property type="molecule type" value="Genomic_DNA"/>
</dbReference>
<feature type="compositionally biased region" description="Basic and acidic residues" evidence="1">
    <location>
        <begin position="644"/>
        <end position="653"/>
    </location>
</feature>
<dbReference type="Gene3D" id="1.20.1260.20">
    <property type="entry name" value="PPE superfamily"/>
    <property type="match status" value="1"/>
</dbReference>
<evidence type="ECO:0000256" key="1">
    <source>
        <dbReference type="SAM" id="MobiDB-lite"/>
    </source>
</evidence>
<feature type="region of interest" description="Disordered" evidence="1">
    <location>
        <begin position="344"/>
        <end position="396"/>
    </location>
</feature>
<feature type="region of interest" description="Disordered" evidence="1">
    <location>
        <begin position="601"/>
        <end position="674"/>
    </location>
</feature>
<feature type="region of interest" description="Disordered" evidence="1">
    <location>
        <begin position="553"/>
        <end position="577"/>
    </location>
</feature>
<evidence type="ECO:0000313" key="3">
    <source>
        <dbReference type="Proteomes" id="UP000578819"/>
    </source>
</evidence>
<proteinExistence type="predicted"/>
<accession>A0A7W7ST98</accession>
<protein>
    <submittedName>
        <fullName evidence="2">Uncharacterized protein</fullName>
    </submittedName>
</protein>
<organism evidence="2 3">
    <name type="scientific">Micromonospora polyrhachis</name>
    <dbReference type="NCBI Taxonomy" id="1282883"/>
    <lineage>
        <taxon>Bacteria</taxon>
        <taxon>Bacillati</taxon>
        <taxon>Actinomycetota</taxon>
        <taxon>Actinomycetes</taxon>
        <taxon>Micromonosporales</taxon>
        <taxon>Micromonosporaceae</taxon>
        <taxon>Micromonospora</taxon>
    </lineage>
</organism>
<feature type="region of interest" description="Disordered" evidence="1">
    <location>
        <begin position="449"/>
        <end position="473"/>
    </location>
</feature>
<sequence length="674" mass="72077">MGESTIRVASLDKFKEFIDDLGATPEGLTGKDLQKPTLATGADQYFKELEYLNKSVDYQSKQLVLFVEDVIKGYAGAVDVINFVGSNYFNAEMYSGQKLREPMSQAEADAANKTEINEDDGEPYDAHGWRIEGPSVNEVDDLDYYHEDKELGLPNPPRPKPTDWADPGRGWEKGDSGKAFRHVHWVFMQMKPERLTERSVHWTDVAKALETAASDLRRSTRQLTDAWISPAASSFDGRMQQTIVSVSTWAENARLRADVLKTTAEVMVKNMETIDSLKPGFDHWAQLYEEEKGKWKGFYHFLQLSDIAERWLDYYDVMGILLGNHLSDALIHVAGGWGGPPRYPGFLSETPLPAPTAGPTPTGGPGGPGGGRPPGATGGPPGGTPKPGGPNNNAQKIIDGMRDKYEEAMKKQRKEYEKALKAQQEAAAKLKKQYEEALAKQREAANKQAEGLQKALQQAQQQGVPPGLDAALPGVDDALRQQQDLLDSLGATPPQSIEDLTRDLGRTMEKLGLDPTPLAALPSYLAGLNGPGAPGGPVAGLPGASNSPDLLGRSGTAATTTGLGTSALTGRVTPGVMPGATPGMGMGGMPMMPPMGGMPMGGGGAAPLSGRKNRPPLPGEEAQKPVTRRPRIVDPAGDGTTESRPARAGDRRAAVAQPVKAPEAEPGQALGRTA</sequence>
<reference evidence="2 3" key="1">
    <citation type="submission" date="2020-08" db="EMBL/GenBank/DDBJ databases">
        <title>Sequencing the genomes of 1000 actinobacteria strains.</title>
        <authorList>
            <person name="Klenk H.-P."/>
        </authorList>
    </citation>
    <scope>NUCLEOTIDE SEQUENCE [LARGE SCALE GENOMIC DNA]</scope>
    <source>
        <strain evidence="2 3">DSM 45886</strain>
    </source>
</reference>
<evidence type="ECO:0000313" key="2">
    <source>
        <dbReference type="EMBL" id="MBB4960458.1"/>
    </source>
</evidence>
<gene>
    <name evidence="2" type="ORF">FHR38_004191</name>
</gene>
<dbReference type="AlphaFoldDB" id="A0A7W7ST98"/>
<feature type="compositionally biased region" description="Low complexity" evidence="1">
    <location>
        <begin position="449"/>
        <end position="463"/>
    </location>
</feature>
<dbReference type="CDD" id="cd22249">
    <property type="entry name" value="UDM1_RNF168_RNF169-like"/>
    <property type="match status" value="1"/>
</dbReference>
<dbReference type="Proteomes" id="UP000578819">
    <property type="component" value="Unassembled WGS sequence"/>
</dbReference>
<dbReference type="RefSeq" id="WP_184536234.1">
    <property type="nucleotide sequence ID" value="NZ_JACHJW010000001.1"/>
</dbReference>
<name>A0A7W7ST98_9ACTN</name>
<dbReference type="InterPro" id="IPR038332">
    <property type="entry name" value="PPE_sf"/>
</dbReference>
<feature type="compositionally biased region" description="Gly residues" evidence="1">
    <location>
        <begin position="361"/>
        <end position="381"/>
    </location>
</feature>
<keyword evidence="3" id="KW-1185">Reference proteome</keyword>